<name>A0A9Q1HC40_HOLLE</name>
<dbReference type="SUPFAM" id="SSF52540">
    <property type="entry name" value="P-loop containing nucleoside triphosphate hydrolases"/>
    <property type="match status" value="1"/>
</dbReference>
<dbReference type="GO" id="GO:0005737">
    <property type="term" value="C:cytoplasm"/>
    <property type="evidence" value="ECO:0007669"/>
    <property type="project" value="TreeGrafter"/>
</dbReference>
<keyword evidence="2" id="KW-0378">Hydrolase</keyword>
<dbReference type="Gene3D" id="3.40.50.300">
    <property type="entry name" value="P-loop containing nucleotide triphosphate hydrolases"/>
    <property type="match status" value="1"/>
</dbReference>
<keyword evidence="3" id="KW-0862">Zinc</keyword>
<dbReference type="GO" id="GO:0016787">
    <property type="term" value="F:hydrolase activity"/>
    <property type="evidence" value="ECO:0007669"/>
    <property type="project" value="UniProtKB-KW"/>
</dbReference>
<protein>
    <submittedName>
        <fullName evidence="10">COBW domain-containing protein 1</fullName>
    </submittedName>
</protein>
<evidence type="ECO:0000256" key="5">
    <source>
        <dbReference type="ARBA" id="ARBA00023186"/>
    </source>
</evidence>
<reference evidence="10" key="1">
    <citation type="submission" date="2021-10" db="EMBL/GenBank/DDBJ databases">
        <title>Tropical sea cucumber genome reveals ecological adaptation and Cuvierian tubules defense mechanism.</title>
        <authorList>
            <person name="Chen T."/>
        </authorList>
    </citation>
    <scope>NUCLEOTIDE SEQUENCE</scope>
    <source>
        <strain evidence="10">Nanhai2018</strain>
        <tissue evidence="10">Muscle</tissue>
    </source>
</reference>
<comment type="catalytic activity">
    <reaction evidence="7">
        <text>GTP + H2O = GDP + phosphate + H(+)</text>
        <dbReference type="Rhea" id="RHEA:19669"/>
        <dbReference type="ChEBI" id="CHEBI:15377"/>
        <dbReference type="ChEBI" id="CHEBI:15378"/>
        <dbReference type="ChEBI" id="CHEBI:37565"/>
        <dbReference type="ChEBI" id="CHEBI:43474"/>
        <dbReference type="ChEBI" id="CHEBI:58189"/>
    </reaction>
    <physiologicalReaction direction="left-to-right" evidence="7">
        <dbReference type="Rhea" id="RHEA:19670"/>
    </physiologicalReaction>
</comment>
<dbReference type="Pfam" id="PF02492">
    <property type="entry name" value="cobW"/>
    <property type="match status" value="1"/>
</dbReference>
<dbReference type="InterPro" id="IPR027417">
    <property type="entry name" value="P-loop_NTPase"/>
</dbReference>
<keyword evidence="5" id="KW-0143">Chaperone</keyword>
<dbReference type="Pfam" id="PF07683">
    <property type="entry name" value="CobW_C"/>
    <property type="match status" value="1"/>
</dbReference>
<dbReference type="InterPro" id="IPR036627">
    <property type="entry name" value="CobW-likC_sf"/>
</dbReference>
<keyword evidence="1" id="KW-0547">Nucleotide-binding</keyword>
<dbReference type="OrthoDB" id="258627at2759"/>
<dbReference type="GO" id="GO:0005525">
    <property type="term" value="F:GTP binding"/>
    <property type="evidence" value="ECO:0007669"/>
    <property type="project" value="UniProtKB-KW"/>
</dbReference>
<accession>A0A9Q1HC40</accession>
<dbReference type="InterPro" id="IPR011629">
    <property type="entry name" value="CobW-like_C"/>
</dbReference>
<evidence type="ECO:0000259" key="9">
    <source>
        <dbReference type="Pfam" id="PF07683"/>
    </source>
</evidence>
<evidence type="ECO:0000256" key="3">
    <source>
        <dbReference type="ARBA" id="ARBA00022833"/>
    </source>
</evidence>
<dbReference type="PANTHER" id="PTHR13748">
    <property type="entry name" value="COBW-RELATED"/>
    <property type="match status" value="1"/>
</dbReference>
<keyword evidence="4" id="KW-0342">GTP-binding</keyword>
<dbReference type="Gene3D" id="3.30.1220.10">
    <property type="entry name" value="CobW-like, C-terminal domain"/>
    <property type="match status" value="1"/>
</dbReference>
<evidence type="ECO:0000313" key="10">
    <source>
        <dbReference type="EMBL" id="KAJ8039841.1"/>
    </source>
</evidence>
<comment type="similarity">
    <text evidence="6">Belongs to the SIMIBI class G3E GTPase family. ZNG1 subfamily.</text>
</comment>
<evidence type="ECO:0000256" key="7">
    <source>
        <dbReference type="ARBA" id="ARBA00049117"/>
    </source>
</evidence>
<comment type="caution">
    <text evidence="10">The sequence shown here is derived from an EMBL/GenBank/DDBJ whole genome shotgun (WGS) entry which is preliminary data.</text>
</comment>
<evidence type="ECO:0000256" key="6">
    <source>
        <dbReference type="ARBA" id="ARBA00034320"/>
    </source>
</evidence>
<keyword evidence="11" id="KW-1185">Reference proteome</keyword>
<evidence type="ECO:0000313" key="11">
    <source>
        <dbReference type="Proteomes" id="UP001152320"/>
    </source>
</evidence>
<feature type="domain" description="CobW C-terminal" evidence="9">
    <location>
        <begin position="288"/>
        <end position="355"/>
    </location>
</feature>
<feature type="domain" description="CobW/HypB/UreG nucleotide-binding" evidence="8">
    <location>
        <begin position="26"/>
        <end position="213"/>
    </location>
</feature>
<dbReference type="CDD" id="cd03112">
    <property type="entry name" value="CobW-like"/>
    <property type="match status" value="1"/>
</dbReference>
<gene>
    <name evidence="10" type="ORF">HOLleu_13971</name>
</gene>
<evidence type="ECO:0000259" key="8">
    <source>
        <dbReference type="Pfam" id="PF02492"/>
    </source>
</evidence>
<dbReference type="PANTHER" id="PTHR13748:SF31">
    <property type="entry name" value="ZINC-REGULATED GTPASE METALLOPROTEIN ACTIVATOR 1A-RELATED"/>
    <property type="match status" value="1"/>
</dbReference>
<evidence type="ECO:0000256" key="4">
    <source>
        <dbReference type="ARBA" id="ARBA00023134"/>
    </source>
</evidence>
<dbReference type="AlphaFoldDB" id="A0A9Q1HC40"/>
<organism evidence="10 11">
    <name type="scientific">Holothuria leucospilota</name>
    <name type="common">Black long sea cucumber</name>
    <name type="synonym">Mertensiothuria leucospilota</name>
    <dbReference type="NCBI Taxonomy" id="206669"/>
    <lineage>
        <taxon>Eukaryota</taxon>
        <taxon>Metazoa</taxon>
        <taxon>Echinodermata</taxon>
        <taxon>Eleutherozoa</taxon>
        <taxon>Echinozoa</taxon>
        <taxon>Holothuroidea</taxon>
        <taxon>Aspidochirotacea</taxon>
        <taxon>Aspidochirotida</taxon>
        <taxon>Holothuriidae</taxon>
        <taxon>Holothuria</taxon>
    </lineage>
</organism>
<dbReference type="EMBL" id="JAIZAY010000006">
    <property type="protein sequence ID" value="KAJ8039841.1"/>
    <property type="molecule type" value="Genomic_DNA"/>
</dbReference>
<evidence type="ECO:0000256" key="1">
    <source>
        <dbReference type="ARBA" id="ARBA00022741"/>
    </source>
</evidence>
<evidence type="ECO:0000256" key="2">
    <source>
        <dbReference type="ARBA" id="ARBA00022801"/>
    </source>
</evidence>
<dbReference type="InterPro" id="IPR003495">
    <property type="entry name" value="CobW/HypB/UreG_nucleotide-bd"/>
</dbReference>
<dbReference type="SUPFAM" id="SSF90002">
    <property type="entry name" value="Hypothetical protein YjiA, C-terminal domain"/>
    <property type="match status" value="1"/>
</dbReference>
<sequence>MSVSSDEDCPDLVPAEAGSSTSKKIPVTVITGYLGAGKTTLLNHILTEQHNKKIAVILNEFGTGSAVESSMAMGQTGELYEEWLELRNGCLCCSVKDNGIQAIERLMEKKGRFDYILLETTGLADPGPIASIFWLDDELGCNIYLDGIITVVDAKYSLNQLLEKKPDKVINEAVRQVALADLVLLNKVDLVDKNLIMKTENHIKSINSLADIVHTVKAKVDLQKILDLHAYDTSKYQGFRTERFQATSSHIDPFIVSVTFEVFGSITSVDLDSYIQNLLWDKSVCNPNGNPMEILRMKGEVSLVAEARRVIVQAVNELYDREVTTPWEADSARKCTLVFIGRNLDEKVLRQKFTDLIGLA</sequence>
<dbReference type="InterPro" id="IPR051316">
    <property type="entry name" value="Zinc-reg_GTPase_activator"/>
</dbReference>
<proteinExistence type="inferred from homology"/>
<dbReference type="Proteomes" id="UP001152320">
    <property type="component" value="Chromosome 6"/>
</dbReference>